<dbReference type="InParanoid" id="A0A177CYM0"/>
<dbReference type="Proteomes" id="UP000077069">
    <property type="component" value="Unassembled WGS sequence"/>
</dbReference>
<dbReference type="EMBL" id="KV441548">
    <property type="protein sequence ID" value="OAG12603.1"/>
    <property type="molecule type" value="Genomic_DNA"/>
</dbReference>
<dbReference type="AlphaFoldDB" id="A0A177CYM0"/>
<proteinExistence type="predicted"/>
<name>A0A177CYM0_9PLEO</name>
<reference evidence="1 2" key="1">
    <citation type="submission" date="2016-05" db="EMBL/GenBank/DDBJ databases">
        <title>Comparative analysis of secretome profiles of manganese(II)-oxidizing ascomycete fungi.</title>
        <authorList>
            <consortium name="DOE Joint Genome Institute"/>
            <person name="Zeiner C.A."/>
            <person name="Purvine S.O."/>
            <person name="Zink E.M."/>
            <person name="Wu S."/>
            <person name="Pasa-Tolic L."/>
            <person name="Chaput D.L."/>
            <person name="Haridas S."/>
            <person name="Grigoriev I.V."/>
            <person name="Santelli C.M."/>
            <person name="Hansel C.M."/>
        </authorList>
    </citation>
    <scope>NUCLEOTIDE SEQUENCE [LARGE SCALE GENOMIC DNA]</scope>
    <source>
        <strain evidence="1 2">AP3s5-JAC2a</strain>
    </source>
</reference>
<evidence type="ECO:0000313" key="1">
    <source>
        <dbReference type="EMBL" id="OAG12603.1"/>
    </source>
</evidence>
<protein>
    <submittedName>
        <fullName evidence="1">Uncharacterized protein</fullName>
    </submittedName>
</protein>
<keyword evidence="2" id="KW-1185">Reference proteome</keyword>
<sequence>MLLWCFFDKHLASGVRAHHTMLCLARAHTHPGHRCHRSLQCSRFTRSRTCTTTRHRTLQIVTTTSSIVHTALRGACYRQPGLDVQTLWRKAVYHDGYLSKCLKPSEKHSSGDSMSLSIASPPC</sequence>
<evidence type="ECO:0000313" key="2">
    <source>
        <dbReference type="Proteomes" id="UP000077069"/>
    </source>
</evidence>
<gene>
    <name evidence="1" type="ORF">CC84DRAFT_129592</name>
</gene>
<dbReference type="GeneID" id="28768858"/>
<organism evidence="1 2">
    <name type="scientific">Paraphaeosphaeria sporulosa</name>
    <dbReference type="NCBI Taxonomy" id="1460663"/>
    <lineage>
        <taxon>Eukaryota</taxon>
        <taxon>Fungi</taxon>
        <taxon>Dikarya</taxon>
        <taxon>Ascomycota</taxon>
        <taxon>Pezizomycotina</taxon>
        <taxon>Dothideomycetes</taxon>
        <taxon>Pleosporomycetidae</taxon>
        <taxon>Pleosporales</taxon>
        <taxon>Massarineae</taxon>
        <taxon>Didymosphaeriaceae</taxon>
        <taxon>Paraphaeosphaeria</taxon>
    </lineage>
</organism>
<accession>A0A177CYM0</accession>
<dbReference type="RefSeq" id="XP_018042968.1">
    <property type="nucleotide sequence ID" value="XM_018185372.1"/>
</dbReference>